<sequence length="465" mass="51895">MSQPALANQPLYTCLSCSIAFLSPEEQRDHYKSDHHRYNMKRRVANLPPVSITIFNQKVLDRKEETAIMTSPRGSVCEVCNKTYTTENAYRSHLQSKKHRENGIRGTSKPKSSPPPPPPEPESEQPQSPLSPQAEPHTSLDAIEKKLASLAVDEEATEEEITRTIDEKIAAARSRLSPSHCLFCPDQSSNLEDNLTHMSTAHSFFIPDADYLIDITGLITYLGEKIAVGNVCIHCNGKGREFRTLDAVRKHMIDKSHCKIAYDTENERLEVSDYYDFTASYPVGHLGRKNKAPKETGDWEDMDEGDDTSGDEVDEIVDEEASSGSSSGSEDSDDDLPDNQITYGDSHLELVLPSGARIGHRSMKRYYAQSFPGAPRGGKPEDPNSGAALVRRLLADKNSALVPRKGGFGAYGAGTDVIKARNRGEAREAGRHVREFRDQRRREAFKTKIGFIHNQQKHYRDPLLQ</sequence>
<dbReference type="SUPFAM" id="SSF57667">
    <property type="entry name" value="beta-beta-alpha zinc fingers"/>
    <property type="match status" value="2"/>
</dbReference>
<comment type="similarity">
    <text evidence="7">Belongs to the REI1 family.</text>
</comment>
<dbReference type="SMART" id="SM00451">
    <property type="entry name" value="ZnF_U1"/>
    <property type="match status" value="2"/>
</dbReference>
<dbReference type="InterPro" id="IPR003604">
    <property type="entry name" value="Matrin/U1-like-C_Znf_C2H2"/>
</dbReference>
<dbReference type="GO" id="GO:0042273">
    <property type="term" value="P:ribosomal large subunit biogenesis"/>
    <property type="evidence" value="ECO:0007669"/>
    <property type="project" value="TreeGrafter"/>
</dbReference>
<feature type="compositionally biased region" description="Low complexity" evidence="8">
    <location>
        <begin position="124"/>
        <end position="136"/>
    </location>
</feature>
<keyword evidence="6" id="KW-0862">Zinc</keyword>
<proteinExistence type="inferred from homology"/>
<evidence type="ECO:0000256" key="2">
    <source>
        <dbReference type="ARBA" id="ARBA00022490"/>
    </source>
</evidence>
<dbReference type="OrthoDB" id="19329at2759"/>
<keyword evidence="2" id="KW-0963">Cytoplasm</keyword>
<evidence type="ECO:0000256" key="7">
    <source>
        <dbReference type="ARBA" id="ARBA00034126"/>
    </source>
</evidence>
<reference evidence="10 11" key="1">
    <citation type="journal article" date="2020" name="ISME J.">
        <title>Uncovering the hidden diversity of litter-decomposition mechanisms in mushroom-forming fungi.</title>
        <authorList>
            <person name="Floudas D."/>
            <person name="Bentzer J."/>
            <person name="Ahren D."/>
            <person name="Johansson T."/>
            <person name="Persson P."/>
            <person name="Tunlid A."/>
        </authorList>
    </citation>
    <scope>NUCLEOTIDE SEQUENCE [LARGE SCALE GENOMIC DNA]</scope>
    <source>
        <strain evidence="10 11">CBS 146.42</strain>
    </source>
</reference>
<dbReference type="PROSITE" id="PS00028">
    <property type="entry name" value="ZINC_FINGER_C2H2_1"/>
    <property type="match status" value="1"/>
</dbReference>
<evidence type="ECO:0000256" key="5">
    <source>
        <dbReference type="ARBA" id="ARBA00022737"/>
    </source>
</evidence>
<dbReference type="Pfam" id="PF12874">
    <property type="entry name" value="zf-met"/>
    <property type="match status" value="1"/>
</dbReference>
<evidence type="ECO:0000256" key="3">
    <source>
        <dbReference type="ARBA" id="ARBA00022517"/>
    </source>
</evidence>
<dbReference type="InterPro" id="IPR040025">
    <property type="entry name" value="Znf622/Rei1/Reh1"/>
</dbReference>
<evidence type="ECO:0000259" key="9">
    <source>
        <dbReference type="PROSITE" id="PS00028"/>
    </source>
</evidence>
<dbReference type="Pfam" id="PF12756">
    <property type="entry name" value="zf-C2H2_2"/>
    <property type="match status" value="1"/>
</dbReference>
<dbReference type="EMBL" id="JAACJO010000012">
    <property type="protein sequence ID" value="KAF5351822.1"/>
    <property type="molecule type" value="Genomic_DNA"/>
</dbReference>
<name>A0A8H5FWZ8_9AGAR</name>
<feature type="compositionally biased region" description="Acidic residues" evidence="8">
    <location>
        <begin position="298"/>
        <end position="321"/>
    </location>
</feature>
<keyword evidence="3" id="KW-0690">Ribosome biogenesis</keyword>
<dbReference type="SMART" id="SM00355">
    <property type="entry name" value="ZnF_C2H2"/>
    <property type="match status" value="4"/>
</dbReference>
<dbReference type="PANTHER" id="PTHR13182">
    <property type="entry name" value="ZINC FINGER PROTEIN 622"/>
    <property type="match status" value="1"/>
</dbReference>
<feature type="region of interest" description="Disordered" evidence="8">
    <location>
        <begin position="286"/>
        <end position="347"/>
    </location>
</feature>
<dbReference type="Gene3D" id="3.30.160.60">
    <property type="entry name" value="Classic Zinc Finger"/>
    <property type="match status" value="1"/>
</dbReference>
<dbReference type="InterPro" id="IPR036236">
    <property type="entry name" value="Znf_C2H2_sf"/>
</dbReference>
<evidence type="ECO:0000313" key="10">
    <source>
        <dbReference type="EMBL" id="KAF5351822.1"/>
    </source>
</evidence>
<comment type="caution">
    <text evidence="10">The sequence shown here is derived from an EMBL/GenBank/DDBJ whole genome shotgun (WGS) entry which is preliminary data.</text>
</comment>
<protein>
    <recommendedName>
        <fullName evidence="9">C2H2-type domain-containing protein</fullName>
    </recommendedName>
</protein>
<accession>A0A8H5FWZ8</accession>
<evidence type="ECO:0000313" key="11">
    <source>
        <dbReference type="Proteomes" id="UP000559027"/>
    </source>
</evidence>
<dbReference type="GO" id="GO:0003676">
    <property type="term" value="F:nucleic acid binding"/>
    <property type="evidence" value="ECO:0007669"/>
    <property type="project" value="InterPro"/>
</dbReference>
<keyword evidence="4" id="KW-0479">Metal-binding</keyword>
<dbReference type="AlphaFoldDB" id="A0A8H5FWZ8"/>
<evidence type="ECO:0000256" key="6">
    <source>
        <dbReference type="ARBA" id="ARBA00022833"/>
    </source>
</evidence>
<comment type="subcellular location">
    <subcellularLocation>
        <location evidence="1">Cytoplasm</location>
    </subcellularLocation>
</comment>
<dbReference type="InterPro" id="IPR013087">
    <property type="entry name" value="Znf_C2H2_type"/>
</dbReference>
<organism evidence="10 11">
    <name type="scientific">Leucocoprinus leucothites</name>
    <dbReference type="NCBI Taxonomy" id="201217"/>
    <lineage>
        <taxon>Eukaryota</taxon>
        <taxon>Fungi</taxon>
        <taxon>Dikarya</taxon>
        <taxon>Basidiomycota</taxon>
        <taxon>Agaricomycotina</taxon>
        <taxon>Agaricomycetes</taxon>
        <taxon>Agaricomycetidae</taxon>
        <taxon>Agaricales</taxon>
        <taxon>Agaricineae</taxon>
        <taxon>Agaricaceae</taxon>
        <taxon>Leucocoprinus</taxon>
    </lineage>
</organism>
<evidence type="ECO:0000256" key="4">
    <source>
        <dbReference type="ARBA" id="ARBA00022723"/>
    </source>
</evidence>
<dbReference type="GO" id="GO:0008270">
    <property type="term" value="F:zinc ion binding"/>
    <property type="evidence" value="ECO:0007669"/>
    <property type="project" value="InterPro"/>
</dbReference>
<dbReference type="GO" id="GO:0005737">
    <property type="term" value="C:cytoplasm"/>
    <property type="evidence" value="ECO:0007669"/>
    <property type="project" value="UniProtKB-SubCell"/>
</dbReference>
<evidence type="ECO:0000256" key="8">
    <source>
        <dbReference type="SAM" id="MobiDB-lite"/>
    </source>
</evidence>
<feature type="domain" description="C2H2-type" evidence="9">
    <location>
        <begin position="77"/>
        <end position="99"/>
    </location>
</feature>
<feature type="region of interest" description="Disordered" evidence="8">
    <location>
        <begin position="90"/>
        <end position="136"/>
    </location>
</feature>
<gene>
    <name evidence="10" type="ORF">D9756_007371</name>
</gene>
<keyword evidence="5" id="KW-0677">Repeat</keyword>
<dbReference type="PANTHER" id="PTHR13182:SF8">
    <property type="entry name" value="CYTOPLASMIC 60S SUBUNIT BIOGENESIS FACTOR ZNF622"/>
    <property type="match status" value="1"/>
</dbReference>
<dbReference type="GO" id="GO:0030687">
    <property type="term" value="C:preribosome, large subunit precursor"/>
    <property type="evidence" value="ECO:0007669"/>
    <property type="project" value="TreeGrafter"/>
</dbReference>
<dbReference type="InterPro" id="IPR041661">
    <property type="entry name" value="ZN622/Rei1/Reh1_Znf-C2H2"/>
</dbReference>
<dbReference type="Proteomes" id="UP000559027">
    <property type="component" value="Unassembled WGS sequence"/>
</dbReference>
<evidence type="ECO:0000256" key="1">
    <source>
        <dbReference type="ARBA" id="ARBA00004496"/>
    </source>
</evidence>
<keyword evidence="11" id="KW-1185">Reference proteome</keyword>